<protein>
    <submittedName>
        <fullName evidence="2">Uncharacterized protein</fullName>
    </submittedName>
</protein>
<evidence type="ECO:0000256" key="1">
    <source>
        <dbReference type="SAM" id="MobiDB-lite"/>
    </source>
</evidence>
<feature type="region of interest" description="Disordered" evidence="1">
    <location>
        <begin position="320"/>
        <end position="390"/>
    </location>
</feature>
<comment type="caution">
    <text evidence="2">The sequence shown here is derived from an EMBL/GenBank/DDBJ whole genome shotgun (WGS) entry which is preliminary data.</text>
</comment>
<feature type="compositionally biased region" description="Polar residues" evidence="1">
    <location>
        <begin position="152"/>
        <end position="163"/>
    </location>
</feature>
<feature type="region of interest" description="Disordered" evidence="1">
    <location>
        <begin position="132"/>
        <end position="213"/>
    </location>
</feature>
<reference evidence="2" key="1">
    <citation type="submission" date="2020-07" db="EMBL/GenBank/DDBJ databases">
        <title>Genome sequence and genetic diversity analysis of an under-domesticated orphan crop, white fonio (Digitaria exilis).</title>
        <authorList>
            <person name="Bennetzen J.L."/>
            <person name="Chen S."/>
            <person name="Ma X."/>
            <person name="Wang X."/>
            <person name="Yssel A.E.J."/>
            <person name="Chaluvadi S.R."/>
            <person name="Johnson M."/>
            <person name="Gangashetty P."/>
            <person name="Hamidou F."/>
            <person name="Sanogo M.D."/>
            <person name="Zwaenepoel A."/>
            <person name="Wallace J."/>
            <person name="Van De Peer Y."/>
            <person name="Van Deynze A."/>
        </authorList>
    </citation>
    <scope>NUCLEOTIDE SEQUENCE</scope>
    <source>
        <tissue evidence="2">Leaves</tissue>
    </source>
</reference>
<feature type="compositionally biased region" description="Basic and acidic residues" evidence="1">
    <location>
        <begin position="501"/>
        <end position="510"/>
    </location>
</feature>
<name>A0A835F5P6_9POAL</name>
<proteinExistence type="predicted"/>
<organism evidence="2 3">
    <name type="scientific">Digitaria exilis</name>
    <dbReference type="NCBI Taxonomy" id="1010633"/>
    <lineage>
        <taxon>Eukaryota</taxon>
        <taxon>Viridiplantae</taxon>
        <taxon>Streptophyta</taxon>
        <taxon>Embryophyta</taxon>
        <taxon>Tracheophyta</taxon>
        <taxon>Spermatophyta</taxon>
        <taxon>Magnoliopsida</taxon>
        <taxon>Liliopsida</taxon>
        <taxon>Poales</taxon>
        <taxon>Poaceae</taxon>
        <taxon>PACMAD clade</taxon>
        <taxon>Panicoideae</taxon>
        <taxon>Panicodae</taxon>
        <taxon>Paniceae</taxon>
        <taxon>Anthephorinae</taxon>
        <taxon>Digitaria</taxon>
    </lineage>
</organism>
<feature type="region of interest" description="Disordered" evidence="1">
    <location>
        <begin position="483"/>
        <end position="510"/>
    </location>
</feature>
<feature type="region of interest" description="Disordered" evidence="1">
    <location>
        <begin position="1"/>
        <end position="26"/>
    </location>
</feature>
<feature type="compositionally biased region" description="Low complexity" evidence="1">
    <location>
        <begin position="1"/>
        <end position="16"/>
    </location>
</feature>
<dbReference type="Proteomes" id="UP000636709">
    <property type="component" value="Unassembled WGS sequence"/>
</dbReference>
<keyword evidence="3" id="KW-1185">Reference proteome</keyword>
<evidence type="ECO:0000313" key="3">
    <source>
        <dbReference type="Proteomes" id="UP000636709"/>
    </source>
</evidence>
<dbReference type="EMBL" id="JACEFO010001626">
    <property type="protein sequence ID" value="KAF8728722.1"/>
    <property type="molecule type" value="Genomic_DNA"/>
</dbReference>
<sequence length="510" mass="55361">MLVSSLVSQSAQLGSARNPSHQLTNPPHPFPHALSCFVVRPFPDQTWIPRILLDHNSTPTPHARLGPGSASALSHALNVWAPGGLAPIFAMWVPAWNPKSDAEAGRQLRRLKHTPRAGSPSRPLLLPLFKQNRGASSASSSHPPPNPPLQEVHSSLLVSTTTLGKKKWKDRAQKNYPDVSSKDAPFSPALPTRAGDSIDASRHCCSSGGGGGGRRWRWPWARLGRKEREEMKKERGDRSFHASKLGPSWPKLSPFLFPFSSCAAQSFSPPRAAQLGPANVPAAPASPLSSLCADRRGPPVNFIPSTELCLSRILPGLSSIPNRPSSLAHTPSSSRTLYLTPPQNPSAATPPSLQRPPPPPNPSRAPLPPNPRSAAPLTTRTSRGTSGPKSLALSLRSACASSPSCLCRPSFEHNPQNGFAVVWCLVTPDLLNFGEVPPRSRPRRRSPATQIVQTHQRRPDLIQRLVFNPHRVNPARTVVDKPYELADDPIPEEQVQQQFSKEGKYNTDNP</sequence>
<feature type="compositionally biased region" description="Polar residues" evidence="1">
    <location>
        <begin position="378"/>
        <end position="388"/>
    </location>
</feature>
<feature type="region of interest" description="Disordered" evidence="1">
    <location>
        <begin position="436"/>
        <end position="455"/>
    </location>
</feature>
<feature type="compositionally biased region" description="Polar residues" evidence="1">
    <location>
        <begin position="320"/>
        <end position="337"/>
    </location>
</feature>
<feature type="compositionally biased region" description="Pro residues" evidence="1">
    <location>
        <begin position="353"/>
        <end position="371"/>
    </location>
</feature>
<dbReference type="AlphaFoldDB" id="A0A835F5P6"/>
<accession>A0A835F5P6</accession>
<gene>
    <name evidence="2" type="ORF">HU200_017998</name>
</gene>
<evidence type="ECO:0000313" key="2">
    <source>
        <dbReference type="EMBL" id="KAF8728722.1"/>
    </source>
</evidence>